<evidence type="ECO:0000256" key="1">
    <source>
        <dbReference type="SAM" id="MobiDB-lite"/>
    </source>
</evidence>
<feature type="region of interest" description="Disordered" evidence="1">
    <location>
        <begin position="207"/>
        <end position="226"/>
    </location>
</feature>
<reference evidence="2" key="1">
    <citation type="submission" date="2015-07" db="EMBL/GenBank/DDBJ databases">
        <title>Transcriptome Assembly of Anthurium amnicola.</title>
        <authorList>
            <person name="Suzuki J."/>
        </authorList>
    </citation>
    <scope>NUCLEOTIDE SEQUENCE</scope>
</reference>
<protein>
    <submittedName>
        <fullName evidence="2">Uncharacterized protein</fullName>
    </submittedName>
</protein>
<feature type="region of interest" description="Disordered" evidence="1">
    <location>
        <begin position="1"/>
        <end position="58"/>
    </location>
</feature>
<proteinExistence type="predicted"/>
<dbReference type="EMBL" id="GDJX01026297">
    <property type="protein sequence ID" value="JAT41639.1"/>
    <property type="molecule type" value="Transcribed_RNA"/>
</dbReference>
<gene>
    <name evidence="2" type="ORF">g.30218</name>
</gene>
<accession>A0A1D1XGV6</accession>
<evidence type="ECO:0000313" key="2">
    <source>
        <dbReference type="EMBL" id="JAT41639.1"/>
    </source>
</evidence>
<name>A0A1D1XGV6_9ARAE</name>
<sequence length="280" mass="29336">MRHEAPHGAVFEDGLLRRPPGHQQPPPRRPLREPLRQPLQSAAMADPDERAAGPLQPHGYLAQLRGGVLGHGPEADVHDGVGVLAVQPSQAAGGVDGASRATSAGLVVVGAVEGDGADVPRPPPQDVPEVRDVVRLQLVEAVRDHAVATGHGLHDAADDVGDPRRRHVRELRPEQLDAVGDAGDDDGLGSEALARGHVAVHGGVRARGEGAAAGEGERQRADLPGGVCRPREERVEHHAGRGLPLLEEAPEGFPQGGAGYGRVVLAALLRGWRRGEEQEP</sequence>
<organism evidence="2">
    <name type="scientific">Anthurium amnicola</name>
    <dbReference type="NCBI Taxonomy" id="1678845"/>
    <lineage>
        <taxon>Eukaryota</taxon>
        <taxon>Viridiplantae</taxon>
        <taxon>Streptophyta</taxon>
        <taxon>Embryophyta</taxon>
        <taxon>Tracheophyta</taxon>
        <taxon>Spermatophyta</taxon>
        <taxon>Magnoliopsida</taxon>
        <taxon>Liliopsida</taxon>
        <taxon>Araceae</taxon>
        <taxon>Pothoideae</taxon>
        <taxon>Potheae</taxon>
        <taxon>Anthurium</taxon>
    </lineage>
</organism>
<dbReference type="AlphaFoldDB" id="A0A1D1XGV6"/>